<dbReference type="PROSITE" id="PS50297">
    <property type="entry name" value="ANK_REP_REGION"/>
    <property type="match status" value="1"/>
</dbReference>
<evidence type="ECO:0000313" key="12">
    <source>
        <dbReference type="EMBL" id="VEN50572.1"/>
    </source>
</evidence>
<feature type="compositionally biased region" description="Polar residues" evidence="10">
    <location>
        <begin position="1037"/>
        <end position="1070"/>
    </location>
</feature>
<dbReference type="Pfam" id="PF00023">
    <property type="entry name" value="Ank"/>
    <property type="match status" value="1"/>
</dbReference>
<comment type="catalytic activity">
    <reaction evidence="1">
        <text>[E2 ubiquitin-conjugating enzyme]-S-ubiquitinyl-L-cysteine + [acceptor protein]-L-lysine = [E2 ubiquitin-conjugating enzyme]-L-cysteine + [acceptor protein]-N(6)-ubiquitinyl-L-lysine.</text>
        <dbReference type="EC" id="2.3.2.31"/>
    </reaction>
</comment>
<dbReference type="PANTHER" id="PTHR11685">
    <property type="entry name" value="RBR FAMILY RING FINGER AND IBR DOMAIN-CONTAINING"/>
    <property type="match status" value="1"/>
</dbReference>
<dbReference type="FunFam" id="1.20.120.1750:FF:000003">
    <property type="entry name" value="RBR-type E3 ubiquitin transferase"/>
    <property type="match status" value="1"/>
</dbReference>
<dbReference type="SUPFAM" id="SSF48403">
    <property type="entry name" value="Ankyrin repeat"/>
    <property type="match status" value="1"/>
</dbReference>
<dbReference type="Proteomes" id="UP000410492">
    <property type="component" value="Unassembled WGS sequence"/>
</dbReference>
<dbReference type="InterPro" id="IPR047564">
    <property type="entry name" value="Rcat_RBR_ANKIB1"/>
</dbReference>
<evidence type="ECO:0000256" key="10">
    <source>
        <dbReference type="SAM" id="MobiDB-lite"/>
    </source>
</evidence>
<feature type="repeat" description="ANK" evidence="9">
    <location>
        <begin position="138"/>
        <end position="170"/>
    </location>
</feature>
<keyword evidence="5" id="KW-0677">Repeat</keyword>
<feature type="region of interest" description="Disordered" evidence="10">
    <location>
        <begin position="789"/>
        <end position="808"/>
    </location>
</feature>
<keyword evidence="3" id="KW-0808">Transferase</keyword>
<evidence type="ECO:0000256" key="5">
    <source>
        <dbReference type="ARBA" id="ARBA00022737"/>
    </source>
</evidence>
<dbReference type="PROSITE" id="PS51873">
    <property type="entry name" value="TRIAD"/>
    <property type="match status" value="1"/>
</dbReference>
<accession>A0A653CS51</accession>
<evidence type="ECO:0000313" key="13">
    <source>
        <dbReference type="Proteomes" id="UP000410492"/>
    </source>
</evidence>
<evidence type="ECO:0000256" key="3">
    <source>
        <dbReference type="ARBA" id="ARBA00022679"/>
    </source>
</evidence>
<evidence type="ECO:0000259" key="11">
    <source>
        <dbReference type="PROSITE" id="PS51873"/>
    </source>
</evidence>
<organism evidence="12 13">
    <name type="scientific">Callosobruchus maculatus</name>
    <name type="common">Southern cowpea weevil</name>
    <name type="synonym">Pulse bruchid</name>
    <dbReference type="NCBI Taxonomy" id="64391"/>
    <lineage>
        <taxon>Eukaryota</taxon>
        <taxon>Metazoa</taxon>
        <taxon>Ecdysozoa</taxon>
        <taxon>Arthropoda</taxon>
        <taxon>Hexapoda</taxon>
        <taxon>Insecta</taxon>
        <taxon>Pterygota</taxon>
        <taxon>Neoptera</taxon>
        <taxon>Endopterygota</taxon>
        <taxon>Coleoptera</taxon>
        <taxon>Polyphaga</taxon>
        <taxon>Cucujiformia</taxon>
        <taxon>Chrysomeloidea</taxon>
        <taxon>Chrysomelidae</taxon>
        <taxon>Bruchinae</taxon>
        <taxon>Bruchini</taxon>
        <taxon>Callosobruchus</taxon>
    </lineage>
</organism>
<keyword evidence="6" id="KW-0863">Zinc-finger</keyword>
<feature type="region of interest" description="Disordered" evidence="10">
    <location>
        <begin position="978"/>
        <end position="1113"/>
    </location>
</feature>
<evidence type="ECO:0000256" key="8">
    <source>
        <dbReference type="ARBA" id="ARBA00022833"/>
    </source>
</evidence>
<dbReference type="Pfam" id="PF12796">
    <property type="entry name" value="Ank_2"/>
    <property type="match status" value="1"/>
</dbReference>
<proteinExistence type="predicted"/>
<feature type="region of interest" description="Disordered" evidence="10">
    <location>
        <begin position="670"/>
        <end position="695"/>
    </location>
</feature>
<evidence type="ECO:0000256" key="4">
    <source>
        <dbReference type="ARBA" id="ARBA00022723"/>
    </source>
</evidence>
<dbReference type="Gene3D" id="1.25.40.20">
    <property type="entry name" value="Ankyrin repeat-containing domain"/>
    <property type="match status" value="1"/>
</dbReference>
<feature type="compositionally biased region" description="Low complexity" evidence="10">
    <location>
        <begin position="681"/>
        <end position="691"/>
    </location>
</feature>
<dbReference type="FunFam" id="1.25.40.20:FF:000040">
    <property type="entry name" value="RBR-type E3 ubiquitin transferase"/>
    <property type="match status" value="1"/>
</dbReference>
<keyword evidence="7" id="KW-0833">Ubl conjugation pathway</keyword>
<feature type="region of interest" description="Disordered" evidence="10">
    <location>
        <begin position="1136"/>
        <end position="1169"/>
    </location>
</feature>
<dbReference type="GO" id="GO:0008270">
    <property type="term" value="F:zinc ion binding"/>
    <property type="evidence" value="ECO:0007669"/>
    <property type="project" value="UniProtKB-KW"/>
</dbReference>
<dbReference type="InterPro" id="IPR002867">
    <property type="entry name" value="IBR_dom"/>
</dbReference>
<feature type="compositionally biased region" description="Basic and acidic residues" evidence="10">
    <location>
        <begin position="1156"/>
        <end position="1169"/>
    </location>
</feature>
<keyword evidence="13" id="KW-1185">Reference proteome</keyword>
<dbReference type="InterPro" id="IPR045840">
    <property type="entry name" value="Ariadne"/>
</dbReference>
<feature type="compositionally biased region" description="Polar residues" evidence="10">
    <location>
        <begin position="795"/>
        <end position="808"/>
    </location>
</feature>
<dbReference type="Pfam" id="PF22191">
    <property type="entry name" value="IBR_1"/>
    <property type="match status" value="1"/>
</dbReference>
<feature type="compositionally biased region" description="Basic residues" evidence="10">
    <location>
        <begin position="1146"/>
        <end position="1155"/>
    </location>
</feature>
<dbReference type="GO" id="GO:0061630">
    <property type="term" value="F:ubiquitin protein ligase activity"/>
    <property type="evidence" value="ECO:0007669"/>
    <property type="project" value="UniProtKB-EC"/>
</dbReference>
<evidence type="ECO:0000256" key="6">
    <source>
        <dbReference type="ARBA" id="ARBA00022771"/>
    </source>
</evidence>
<dbReference type="CDD" id="cd20346">
    <property type="entry name" value="BRcat_RBR_ANKIB1"/>
    <property type="match status" value="1"/>
</dbReference>
<feature type="compositionally biased region" description="Basic and acidic residues" evidence="10">
    <location>
        <begin position="1084"/>
        <end position="1105"/>
    </location>
</feature>
<dbReference type="OrthoDB" id="69641at2759"/>
<dbReference type="Pfam" id="PF01485">
    <property type="entry name" value="IBR"/>
    <property type="match status" value="1"/>
</dbReference>
<sequence>MGSASSKFKKYLQHGDEFAAMQIYQSSPELRKNLDPNLSYGDSHQHNTALHYAAKHGMKHLLRTFLTDLGGDPNKKNAANETALHAACKLDDERSRRGYGAQDRRATCVHLLLTWKGPAIDLITGRRERVDVAAQDKEGNTALHWAAQTGLKRCVELLLAHGAPLFIENNDKLTPCDLAMRGSHHDIARLLESRMVFADNADIVNEDEVIHEQEVYIDLIEKLVTPEMARRYLQFDIKAFVESNKSIKWCPVAGCGRAVRYPEAEQRTAPTESTRMPKVPIPDTSHAVDCGNGHFFCWECLGEAHAPCGCKQWQEWQVKIKEVKPEELKASCTGTEDAANFLWLVTNAKPCPNCKSPIQKNEGCNHMKCSKCKFDFCWVCQEAWKRHSSATGGYFRCNRFEAVTKADEKQGSLIIEAMDRNNQMQEISRFLHFYTRFKNHENSQKLEEPLLTGVKQKMDVLASSLGLKNGEDTGEKGMKFVEDGVRELLKARRVLCGSYVYGYYLEDDGYNKAIFEFMQNELEEVTEKLSEMIARPYLRTPKSVIMQTTALARRKRHEFVRAVSQGLIPPETPPMQRKRKRRYFNSDLSQTCAWLKECEWPEYDTDEETDLSVTHKSVPYTYSSPTKDHDHQCGLLCSRSCGRSDYNMELIIALEMSRLQMIEDRMKQAQAMSNAITPDPSSSISNNSNESSGDDQLKLAIQLSLQDTTNKADEPSRSIQRTNAEITVDYFLKSLANHKIDLKSLDRIGNEDKELFFRPWFAFADTDDYDTDVRLKRSHSTGDLCVRKTTREESYQGQSSVEDTTTSDSMNADMEVCGILNSVTDEDLGSKAYEEEATNKKTETSSTCSKSIDHAQKKITSHNNSTNPFTNLKAKLCSAQISKTNCLSRVAVNKSIGLISDSKSKGLDRKYCDTLRRSSMTKSEPEDSIKDMKPYIVDSECKSEKQSPRKMTENLKGTTFQKAQDFCLSSNLRIRICPNSDNQAPSTKSEQSKPPPLETDSSNEYESETGIPKSPTLFISGVSISRTPEPKSPGMSLVQSGRTSRSSSLTVPANQLSTIAGNASNTSLNTAGLPPEPLSPPTIHENKDSKSKSANEPEREREMFRFPKSSTDGALSSVLHVQESNLSSDDFHEALFLLERSPKTRDSKRRKKSKKKEKEEKKEDVSSVL</sequence>
<dbReference type="EC" id="2.3.2.31" evidence="2"/>
<dbReference type="InterPro" id="IPR002110">
    <property type="entry name" value="Ankyrin_rpt"/>
</dbReference>
<evidence type="ECO:0000256" key="1">
    <source>
        <dbReference type="ARBA" id="ARBA00001798"/>
    </source>
</evidence>
<name>A0A653CS51_CALMS</name>
<dbReference type="PROSITE" id="PS50088">
    <property type="entry name" value="ANK_REPEAT"/>
    <property type="match status" value="2"/>
</dbReference>
<feature type="compositionally biased region" description="Polar residues" evidence="10">
    <location>
        <begin position="979"/>
        <end position="989"/>
    </location>
</feature>
<dbReference type="Pfam" id="PF19422">
    <property type="entry name" value="Ariadne"/>
    <property type="match status" value="1"/>
</dbReference>
<dbReference type="SMART" id="SM00248">
    <property type="entry name" value="ANK"/>
    <property type="match status" value="4"/>
</dbReference>
<dbReference type="SUPFAM" id="SSF57850">
    <property type="entry name" value="RING/U-box"/>
    <property type="match status" value="1"/>
</dbReference>
<gene>
    <name evidence="12" type="ORF">CALMAC_LOCUS11296</name>
</gene>
<evidence type="ECO:0000256" key="2">
    <source>
        <dbReference type="ARBA" id="ARBA00012251"/>
    </source>
</evidence>
<keyword evidence="4" id="KW-0479">Metal-binding</keyword>
<feature type="compositionally biased region" description="Polar residues" evidence="10">
    <location>
        <begin position="670"/>
        <end position="680"/>
    </location>
</feature>
<dbReference type="CDD" id="cd20361">
    <property type="entry name" value="Rcat_RBR_ANKIB1"/>
    <property type="match status" value="1"/>
</dbReference>
<protein>
    <recommendedName>
        <fullName evidence="2">RBR-type E3 ubiquitin transferase</fullName>
        <ecNumber evidence="2">2.3.2.31</ecNumber>
    </recommendedName>
</protein>
<keyword evidence="9" id="KW-0040">ANK repeat</keyword>
<reference evidence="12 13" key="1">
    <citation type="submission" date="2019-01" db="EMBL/GenBank/DDBJ databases">
        <authorList>
            <person name="Sayadi A."/>
        </authorList>
    </citation>
    <scope>NUCLEOTIDE SEQUENCE [LARGE SCALE GENOMIC DNA]</scope>
</reference>
<dbReference type="InterPro" id="IPR031127">
    <property type="entry name" value="E3_UB_ligase_RBR"/>
</dbReference>
<feature type="repeat" description="ANK" evidence="9">
    <location>
        <begin position="45"/>
        <end position="78"/>
    </location>
</feature>
<dbReference type="EMBL" id="CAACVG010008653">
    <property type="protein sequence ID" value="VEN50572.1"/>
    <property type="molecule type" value="Genomic_DNA"/>
</dbReference>
<dbReference type="GO" id="GO:0016567">
    <property type="term" value="P:protein ubiquitination"/>
    <property type="evidence" value="ECO:0007669"/>
    <property type="project" value="InterPro"/>
</dbReference>
<keyword evidence="8" id="KW-0862">Zinc</keyword>
<dbReference type="AlphaFoldDB" id="A0A653CS51"/>
<dbReference type="InterPro" id="IPR036770">
    <property type="entry name" value="Ankyrin_rpt-contain_sf"/>
</dbReference>
<feature type="domain" description="RING-type" evidence="11">
    <location>
        <begin position="126"/>
        <end position="401"/>
    </location>
</feature>
<dbReference type="Gene3D" id="1.20.120.1750">
    <property type="match status" value="1"/>
</dbReference>
<dbReference type="SMART" id="SM00647">
    <property type="entry name" value="IBR"/>
    <property type="match status" value="2"/>
</dbReference>
<dbReference type="InterPro" id="IPR044066">
    <property type="entry name" value="TRIAD_supradom"/>
</dbReference>
<evidence type="ECO:0000256" key="9">
    <source>
        <dbReference type="PROSITE-ProRule" id="PRU00023"/>
    </source>
</evidence>
<evidence type="ECO:0000256" key="7">
    <source>
        <dbReference type="ARBA" id="ARBA00022786"/>
    </source>
</evidence>